<feature type="coiled-coil region" evidence="1">
    <location>
        <begin position="145"/>
        <end position="203"/>
    </location>
</feature>
<dbReference type="EMBL" id="JASCZI010000320">
    <property type="protein sequence ID" value="MED6111031.1"/>
    <property type="molecule type" value="Genomic_DNA"/>
</dbReference>
<feature type="region of interest" description="Disordered" evidence="2">
    <location>
        <begin position="258"/>
        <end position="302"/>
    </location>
</feature>
<dbReference type="Pfam" id="PF05003">
    <property type="entry name" value="DUF668"/>
    <property type="match status" value="1"/>
</dbReference>
<sequence length="505" mass="58370">MGGGETVNGAWLSAFWPLSRKIASDEKEAIGIMASEIVGVMSRIVNLWHSLSDRGISSLKEWITNSVGVKMYVSDDYYYLMELALDEILKSFQCLARYVARLGKRCKDPVYHRYESFVRNPAKNYVQWCGWEYAWKKMDRKVKKMERFVAAMSQLSQELEVLEDRQRTLNRMKANPKSHKGKLAEFEKKFNWHQQEVKNLKDISPWNRSFDYVVRLLARSLFTILERTILVFGNIHLPISQQQGHSPSIESKHAIQCSPSSSYVHPSETNVMKRPVCSESEADKKKNKHKSKSKKKHVGSPNVHGVSLRCIDSKSCRSMIYSKLSAKGWLLKPVRSTLGDAALALHYANVIESIEKIVSSPNCIDHQTRDYLYNMLPTTIRTDLRVKLKWYAKRKHDPSIAAELSVATTQILGWLAPLAHNMIRWHEERNFEKEHNTSEASVLLVQTLYFANQAKTEAAIVELLVGLNYVFRINREARIREARRPEFSRSRSFIRVHQLRNNEDL</sequence>
<dbReference type="InterPro" id="IPR007700">
    <property type="entry name" value="DUF668"/>
</dbReference>
<keyword evidence="6" id="KW-1185">Reference proteome</keyword>
<keyword evidence="1" id="KW-0175">Coiled coil</keyword>
<organism evidence="5 6">
    <name type="scientific">Stylosanthes scabra</name>
    <dbReference type="NCBI Taxonomy" id="79078"/>
    <lineage>
        <taxon>Eukaryota</taxon>
        <taxon>Viridiplantae</taxon>
        <taxon>Streptophyta</taxon>
        <taxon>Embryophyta</taxon>
        <taxon>Tracheophyta</taxon>
        <taxon>Spermatophyta</taxon>
        <taxon>Magnoliopsida</taxon>
        <taxon>eudicotyledons</taxon>
        <taxon>Gunneridae</taxon>
        <taxon>Pentapetalae</taxon>
        <taxon>rosids</taxon>
        <taxon>fabids</taxon>
        <taxon>Fabales</taxon>
        <taxon>Fabaceae</taxon>
        <taxon>Papilionoideae</taxon>
        <taxon>50 kb inversion clade</taxon>
        <taxon>dalbergioids sensu lato</taxon>
        <taxon>Dalbergieae</taxon>
        <taxon>Pterocarpus clade</taxon>
        <taxon>Stylosanthes</taxon>
    </lineage>
</organism>
<dbReference type="Proteomes" id="UP001341840">
    <property type="component" value="Unassembled WGS sequence"/>
</dbReference>
<evidence type="ECO:0000256" key="2">
    <source>
        <dbReference type="SAM" id="MobiDB-lite"/>
    </source>
</evidence>
<feature type="compositionally biased region" description="Basic residues" evidence="2">
    <location>
        <begin position="285"/>
        <end position="298"/>
    </location>
</feature>
<evidence type="ECO:0000259" key="4">
    <source>
        <dbReference type="Pfam" id="PF11961"/>
    </source>
</evidence>
<dbReference type="PANTHER" id="PTHR31371:SF4">
    <property type="entry name" value="DUF668 DOMAIN-CONTAINING PROTEIN"/>
    <property type="match status" value="1"/>
</dbReference>
<comment type="caution">
    <text evidence="5">The sequence shown here is derived from an EMBL/GenBank/DDBJ whole genome shotgun (WGS) entry which is preliminary data.</text>
</comment>
<protein>
    <submittedName>
        <fullName evidence="5">Uncharacterized protein</fullName>
    </submittedName>
</protein>
<reference evidence="5 6" key="1">
    <citation type="journal article" date="2023" name="Plants (Basel)">
        <title>Bridging the Gap: Combining Genomics and Transcriptomics Approaches to Understand Stylosanthes scabra, an Orphan Legume from the Brazilian Caatinga.</title>
        <authorList>
            <person name="Ferreira-Neto J.R.C."/>
            <person name="da Silva M.D."/>
            <person name="Binneck E."/>
            <person name="de Melo N.F."/>
            <person name="da Silva R.H."/>
            <person name="de Melo A.L.T.M."/>
            <person name="Pandolfi V."/>
            <person name="Bustamante F.O."/>
            <person name="Brasileiro-Vidal A.C."/>
            <person name="Benko-Iseppon A.M."/>
        </authorList>
    </citation>
    <scope>NUCLEOTIDE SEQUENCE [LARGE SCALE GENOMIC DNA]</scope>
    <source>
        <tissue evidence="5">Leaves</tissue>
    </source>
</reference>
<evidence type="ECO:0000313" key="5">
    <source>
        <dbReference type="EMBL" id="MED6111031.1"/>
    </source>
</evidence>
<evidence type="ECO:0000313" key="6">
    <source>
        <dbReference type="Proteomes" id="UP001341840"/>
    </source>
</evidence>
<dbReference type="PANTHER" id="PTHR31371">
    <property type="entry name" value="BNAC09G50660D PROTEIN"/>
    <property type="match status" value="1"/>
</dbReference>
<dbReference type="Pfam" id="PF11961">
    <property type="entry name" value="DUF3475"/>
    <property type="match status" value="1"/>
</dbReference>
<feature type="domain" description="DUF668" evidence="3">
    <location>
        <begin position="337"/>
        <end position="424"/>
    </location>
</feature>
<dbReference type="InterPro" id="IPR021864">
    <property type="entry name" value="DUF3475"/>
</dbReference>
<name>A0ABU6QGG1_9FABA</name>
<feature type="compositionally biased region" description="Polar residues" evidence="2">
    <location>
        <begin position="258"/>
        <end position="270"/>
    </location>
</feature>
<evidence type="ECO:0000259" key="3">
    <source>
        <dbReference type="Pfam" id="PF05003"/>
    </source>
</evidence>
<proteinExistence type="predicted"/>
<gene>
    <name evidence="5" type="ORF">PIB30_048603</name>
</gene>
<feature type="domain" description="DUF3475" evidence="4">
    <location>
        <begin position="32"/>
        <end position="88"/>
    </location>
</feature>
<evidence type="ECO:0000256" key="1">
    <source>
        <dbReference type="SAM" id="Coils"/>
    </source>
</evidence>
<accession>A0ABU6QGG1</accession>